<name>A0A1G8G530_9PSED</name>
<gene>
    <name evidence="2" type="ORF">SAMN05216605_10914</name>
</gene>
<keyword evidence="3" id="KW-1185">Reference proteome</keyword>
<organism evidence="2 3">
    <name type="scientific">Pseudomonas abietaniphila</name>
    <dbReference type="NCBI Taxonomy" id="89065"/>
    <lineage>
        <taxon>Bacteria</taxon>
        <taxon>Pseudomonadati</taxon>
        <taxon>Pseudomonadota</taxon>
        <taxon>Gammaproteobacteria</taxon>
        <taxon>Pseudomonadales</taxon>
        <taxon>Pseudomonadaceae</taxon>
        <taxon>Pseudomonas</taxon>
    </lineage>
</organism>
<evidence type="ECO:0000313" key="3">
    <source>
        <dbReference type="Proteomes" id="UP000182894"/>
    </source>
</evidence>
<dbReference type="Proteomes" id="UP000182894">
    <property type="component" value="Unassembled WGS sequence"/>
</dbReference>
<feature type="signal peptide" evidence="1">
    <location>
        <begin position="1"/>
        <end position="21"/>
    </location>
</feature>
<feature type="chain" id="PRO_5010310750" description="DUF2790 domain-containing protein" evidence="1">
    <location>
        <begin position="22"/>
        <end position="90"/>
    </location>
</feature>
<dbReference type="Pfam" id="PF10976">
    <property type="entry name" value="DUF2790"/>
    <property type="match status" value="1"/>
</dbReference>
<dbReference type="RefSeq" id="WP_074753993.1">
    <property type="nucleotide sequence ID" value="NZ_FNCO01000009.1"/>
</dbReference>
<proteinExistence type="predicted"/>
<protein>
    <recommendedName>
        <fullName evidence="4">DUF2790 domain-containing protein</fullName>
    </recommendedName>
</protein>
<keyword evidence="1" id="KW-0732">Signal</keyword>
<dbReference type="EMBL" id="FNCO01000009">
    <property type="protein sequence ID" value="SDH89455.1"/>
    <property type="molecule type" value="Genomic_DNA"/>
</dbReference>
<dbReference type="OrthoDB" id="6903763at2"/>
<dbReference type="InterPro" id="IPR021245">
    <property type="entry name" value="DUF2790"/>
</dbReference>
<accession>A0A1G8G530</accession>
<evidence type="ECO:0008006" key="4">
    <source>
        <dbReference type="Google" id="ProtNLM"/>
    </source>
</evidence>
<dbReference type="STRING" id="89065.SAMN05216605_10914"/>
<reference evidence="3" key="1">
    <citation type="submission" date="2016-10" db="EMBL/GenBank/DDBJ databases">
        <authorList>
            <person name="Varghese N."/>
            <person name="Submissions S."/>
        </authorList>
    </citation>
    <scope>NUCLEOTIDE SEQUENCE [LARGE SCALE GENOMIC DNA]</scope>
    <source>
        <strain evidence="3">ATCC 700689</strain>
    </source>
</reference>
<evidence type="ECO:0000256" key="1">
    <source>
        <dbReference type="SAM" id="SignalP"/>
    </source>
</evidence>
<evidence type="ECO:0000313" key="2">
    <source>
        <dbReference type="EMBL" id="SDH89455.1"/>
    </source>
</evidence>
<sequence length="90" mass="9734">MSFSKIAMYIVMGSVWAPAFADDHQPAETAGNMAVETYTYSTPLDIQKVISVTDVSDKCGATPVRMTYQDSHGQQHVIEYQGVGIACTNG</sequence>
<dbReference type="Gene3D" id="2.30.140.50">
    <property type="entry name" value="Protein of unknown function DUF2790"/>
    <property type="match status" value="1"/>
</dbReference>
<dbReference type="AlphaFoldDB" id="A0A1G8G530"/>